<dbReference type="Pfam" id="PF08447">
    <property type="entry name" value="PAS_3"/>
    <property type="match status" value="2"/>
</dbReference>
<evidence type="ECO:0000259" key="12">
    <source>
        <dbReference type="PROSITE" id="PS50113"/>
    </source>
</evidence>
<feature type="coiled-coil region" evidence="8">
    <location>
        <begin position="842"/>
        <end position="872"/>
    </location>
</feature>
<dbReference type="PANTHER" id="PTHR43304:SF1">
    <property type="entry name" value="PAC DOMAIN-CONTAINING PROTEIN"/>
    <property type="match status" value="1"/>
</dbReference>
<comment type="caution">
    <text evidence="13">The sequence shown here is derived from an EMBL/GenBank/DDBJ whole genome shotgun (WGS) entry which is preliminary data.</text>
</comment>
<dbReference type="EC" id="2.7.13.3" evidence="2"/>
<feature type="domain" description="PAS" evidence="11">
    <location>
        <begin position="334"/>
        <end position="390"/>
    </location>
</feature>
<dbReference type="SMART" id="SM00388">
    <property type="entry name" value="HisKA"/>
    <property type="match status" value="1"/>
</dbReference>
<keyword evidence="4" id="KW-0808">Transferase</keyword>
<dbReference type="CDD" id="cd16922">
    <property type="entry name" value="HATPase_EvgS-ArcB-TorS-like"/>
    <property type="match status" value="1"/>
</dbReference>
<dbReference type="CDD" id="cd00082">
    <property type="entry name" value="HisKA"/>
    <property type="match status" value="1"/>
</dbReference>
<feature type="coiled-coil region" evidence="8">
    <location>
        <begin position="1145"/>
        <end position="1178"/>
    </location>
</feature>
<dbReference type="SMART" id="SM00065">
    <property type="entry name" value="GAF"/>
    <property type="match status" value="2"/>
</dbReference>
<feature type="domain" description="PAC" evidence="12">
    <location>
        <begin position="533"/>
        <end position="584"/>
    </location>
</feature>
<dbReference type="SMART" id="SM00091">
    <property type="entry name" value="PAS"/>
    <property type="match status" value="8"/>
</dbReference>
<dbReference type="Pfam" id="PF08448">
    <property type="entry name" value="PAS_4"/>
    <property type="match status" value="4"/>
</dbReference>
<dbReference type="InterPro" id="IPR029016">
    <property type="entry name" value="GAF-like_dom_sf"/>
</dbReference>
<dbReference type="InterPro" id="IPR001789">
    <property type="entry name" value="Sig_transdc_resp-reg_receiver"/>
</dbReference>
<dbReference type="SUPFAM" id="SSF55874">
    <property type="entry name" value="ATPase domain of HSP90 chaperone/DNA topoisomerase II/histidine kinase"/>
    <property type="match status" value="1"/>
</dbReference>
<dbReference type="Gene3D" id="3.30.450.20">
    <property type="entry name" value="PAS domain"/>
    <property type="match status" value="8"/>
</dbReference>
<dbReference type="EMBL" id="JAMPKK010000005">
    <property type="protein sequence ID" value="MEP0863554.1"/>
    <property type="molecule type" value="Genomic_DNA"/>
</dbReference>
<dbReference type="Pfam" id="PF13426">
    <property type="entry name" value="PAS_9"/>
    <property type="match status" value="2"/>
</dbReference>
<dbReference type="InterPro" id="IPR000700">
    <property type="entry name" value="PAS-assoc_C"/>
</dbReference>
<dbReference type="Pfam" id="PF00072">
    <property type="entry name" value="Response_reg"/>
    <property type="match status" value="1"/>
</dbReference>
<dbReference type="Gene3D" id="3.30.565.10">
    <property type="entry name" value="Histidine kinase-like ATPase, C-terminal domain"/>
    <property type="match status" value="1"/>
</dbReference>
<dbReference type="InterPro" id="IPR000014">
    <property type="entry name" value="PAS"/>
</dbReference>
<dbReference type="PROSITE" id="PS50113">
    <property type="entry name" value="PAC"/>
    <property type="match status" value="5"/>
</dbReference>
<evidence type="ECO:0000256" key="5">
    <source>
        <dbReference type="ARBA" id="ARBA00022777"/>
    </source>
</evidence>
<evidence type="ECO:0000259" key="10">
    <source>
        <dbReference type="PROSITE" id="PS50110"/>
    </source>
</evidence>
<dbReference type="Pfam" id="PF00512">
    <property type="entry name" value="HisKA"/>
    <property type="match status" value="1"/>
</dbReference>
<dbReference type="InterPro" id="IPR036097">
    <property type="entry name" value="HisK_dim/P_sf"/>
</dbReference>
<dbReference type="InterPro" id="IPR036890">
    <property type="entry name" value="HATPase_C_sf"/>
</dbReference>
<dbReference type="CDD" id="cd17580">
    <property type="entry name" value="REC_2_DhkD-like"/>
    <property type="match status" value="1"/>
</dbReference>
<keyword evidence="5" id="KW-0418">Kinase</keyword>
<sequence length="1855" mass="208350">MKRDATGKFVSNWNSETKQRVSVSLTNTAWRSLDQEAHKRGISRSEVIERFARTLESEQLFPAQETEGKVATILESITDAFVAFDRNWRYTYVNRAAAKILHKTPEELVGKHVWNEVFPELVGGIAYRELNRAVMEQVPVSWEEFGEPVQRWLEANAYPSAEGVAVYFRDVSDRKQAEAEREQLLHELEIERARFEAVLRQMPAGVMIADAASGKLVLANEQTKQIVGYGYEQLLEIEDYAPLIPSEISRLDGQLYAPHEYPLVRSLKTGEVVTNEEIAIHRDDGNCIFVNVNSAPILDNQGQIVAAVAIFQDVSEQQAALRERKRVEQALRESESRLRGLLEANLIGIIIGDFQGTILEVNDAWLATLGYTREEVLSGEVNFLEITPPEFRHLDEQAMAQMKQVGRHAPFEKEYIRKDGRRVPVLIGTAYLGEPNNLGVGFLIDLTERKRLESELRQREQQFKMVAENAPDIISRIDAEFRHLYVSPSIELATGIPSEQFLGKTDAELGMPEEIYGVWYDSWRQVFATGSEQTIEFKFPTSYGGRWYQSRIVPEFAPDGSVETVLSIARDVTDYKQVEQALRESEERLRLALAAAQMFVWDMDLKTNRVVCSANALEVWGVHEGPGEDFFALIHPEDRQRVLQAAAGAMAGEQSYAPEYRVICPDGVVRWLNSQGQVYRDETGQGVRMIGVSVDITERKQIEAERDRLLKREQSARLEAETERKRLHDILMQLPAMIAIVKGADLVYEFANPTYLQGTGRTPGIIGKSIRDVFPEIEGQIYFEAFEQVHRTGETFIREESPTYWDRNGDGVLEEAFFNCIFPAWRDAEGTIQGVLIYNIEVTAQVRARQQIEELLAELQDKERQQQFLIELNDAIRAIQDPKEIMWKVVCSTGQHFQVTRCTYGEIDSTQEYVIVDRDYCNGVISIVGSHPMDSFGPELIAELKQGKTIVVDDVDADPRTAGSGSAAFDAIQTKSLLCVPLVKEGRFVAVLVLHHASVRHWTEEDVVLMERIAQKTWLAVERSRSEEELRESEAHLQLALKVGRMGTWDWDMQTDALLWSEGHFTILGLKPNECEPGYKVWASRVHPDDLAEAEAKLQQAIADKKEYHHEYRLRWSDGSIHWVEARGQLTYDSQGNPKHSIGAVIDITERKQAEQEREQLLERERIARSQAEAAQHQLATIFNTSPIGLALLDAEQRFIAINEALAEINGLTREQHLGQSIAELFGQSDPQLVEVFHQIYTTANPFISPNFAVNVPGRSDRRPGYYNVYYLPTVNSNGQVEGVLVYVVDVTERVRLELAQHFLSEASAVLASSLDYQTTLERVAQLTVPELADWCTVHMIEEDGAIEQIAVAHIDPAKLEWAHQIRDKYPLNPDDPRGAAYTLRTGQPDLVPEIPDELLVQAARDSEHLEILRQVGFRSVMTVPLRTQARILGVISFICAESERQYTSADLQLAEELARRASLAIDNAQLYRVAQRDRAKAEAANRIKDEFLAVLSHELRSPLNPILGWTKLLRTGRLDTTKTQQALETIERNAKLQAQLIEDLLDVSRILQGKMTLNVAPVNLAATIEAALETVRLAAEAKHIQIQTTFNPISGTVSGDTNRLQQVVWNLLSNAVKFTPTGGRIEVQLEQVGTYAQIQVKDTGKGISPDFLPYVFDYFRQEDGTTTRQFGGLGLGLAIVRHFTELHGGTVQADSRGQNLGATFTIGLPLNIVEPEPSSDDRHPESATDLAGVHVLVVDDDADMRELAAFTLTQSGAQVTTAASATQALTLLNQSVPDLLLCDIGMPEMDGYSLIRHIRKWSPEKGGMIPAIALTAYAGEINQQQALAAGFGMHISKPVEPEELVKAIARLLKH</sequence>
<evidence type="ECO:0000256" key="1">
    <source>
        <dbReference type="ARBA" id="ARBA00000085"/>
    </source>
</evidence>
<feature type="domain" description="PAC" evidence="12">
    <location>
        <begin position="409"/>
        <end position="458"/>
    </location>
</feature>
<dbReference type="SUPFAM" id="SSF47384">
    <property type="entry name" value="Homodimeric domain of signal transducing histidine kinase"/>
    <property type="match status" value="1"/>
</dbReference>
<dbReference type="InterPro" id="IPR013656">
    <property type="entry name" value="PAS_4"/>
</dbReference>
<feature type="domain" description="PAS" evidence="11">
    <location>
        <begin position="1175"/>
        <end position="1230"/>
    </location>
</feature>
<evidence type="ECO:0000256" key="2">
    <source>
        <dbReference type="ARBA" id="ARBA00012438"/>
    </source>
</evidence>
<feature type="domain" description="PAC" evidence="12">
    <location>
        <begin position="274"/>
        <end position="326"/>
    </location>
</feature>
<evidence type="ECO:0000256" key="3">
    <source>
        <dbReference type="ARBA" id="ARBA00022553"/>
    </source>
</evidence>
<reference evidence="13 14" key="1">
    <citation type="submission" date="2022-04" db="EMBL/GenBank/DDBJ databases">
        <title>Positive selection, recombination, and allopatry shape intraspecific diversity of widespread and dominant cyanobacteria.</title>
        <authorList>
            <person name="Wei J."/>
            <person name="Shu W."/>
            <person name="Hu C."/>
        </authorList>
    </citation>
    <scope>NUCLEOTIDE SEQUENCE [LARGE SCALE GENOMIC DNA]</scope>
    <source>
        <strain evidence="13 14">GB2-A5</strain>
    </source>
</reference>
<dbReference type="PROSITE" id="PS50109">
    <property type="entry name" value="HIS_KIN"/>
    <property type="match status" value="1"/>
</dbReference>
<dbReference type="InterPro" id="IPR003661">
    <property type="entry name" value="HisK_dim/P_dom"/>
</dbReference>
<name>A0ABV0JJE1_9CYAN</name>
<dbReference type="PROSITE" id="PS50110">
    <property type="entry name" value="RESPONSE_REGULATORY"/>
    <property type="match status" value="1"/>
</dbReference>
<dbReference type="SMART" id="SM00448">
    <property type="entry name" value="REC"/>
    <property type="match status" value="1"/>
</dbReference>
<dbReference type="CDD" id="cd21631">
    <property type="entry name" value="RHH_CopG_NikR-like"/>
    <property type="match status" value="1"/>
</dbReference>
<dbReference type="PRINTS" id="PR00344">
    <property type="entry name" value="BCTRLSENSOR"/>
</dbReference>
<keyword evidence="6" id="KW-0902">Two-component regulatory system</keyword>
<protein>
    <recommendedName>
        <fullName evidence="2">histidine kinase</fullName>
        <ecNumber evidence="2">2.7.13.3</ecNumber>
    </recommendedName>
</protein>
<proteinExistence type="predicted"/>
<organism evidence="13 14">
    <name type="scientific">Funiculus sociatus GB2-A5</name>
    <dbReference type="NCBI Taxonomy" id="2933946"/>
    <lineage>
        <taxon>Bacteria</taxon>
        <taxon>Bacillati</taxon>
        <taxon>Cyanobacteriota</taxon>
        <taxon>Cyanophyceae</taxon>
        <taxon>Coleofasciculales</taxon>
        <taxon>Coleofasciculaceae</taxon>
        <taxon>Funiculus</taxon>
    </lineage>
</organism>
<dbReference type="Pfam" id="PF01590">
    <property type="entry name" value="GAF"/>
    <property type="match status" value="2"/>
</dbReference>
<dbReference type="Gene3D" id="1.10.287.130">
    <property type="match status" value="1"/>
</dbReference>
<dbReference type="InterPro" id="IPR013655">
    <property type="entry name" value="PAS_fold_3"/>
</dbReference>
<comment type="catalytic activity">
    <reaction evidence="1">
        <text>ATP + protein L-histidine = ADP + protein N-phospho-L-histidine.</text>
        <dbReference type="EC" id="2.7.13.3"/>
    </reaction>
</comment>
<evidence type="ECO:0000259" key="11">
    <source>
        <dbReference type="PROSITE" id="PS50112"/>
    </source>
</evidence>
<dbReference type="SUPFAM" id="SSF55785">
    <property type="entry name" value="PYP-like sensor domain (PAS domain)"/>
    <property type="match status" value="8"/>
</dbReference>
<dbReference type="InterPro" id="IPR005467">
    <property type="entry name" value="His_kinase_dom"/>
</dbReference>
<accession>A0ABV0JJE1</accession>
<feature type="coiled-coil region" evidence="8">
    <location>
        <begin position="317"/>
        <end position="344"/>
    </location>
</feature>
<dbReference type="InterPro" id="IPR001610">
    <property type="entry name" value="PAC"/>
</dbReference>
<evidence type="ECO:0000259" key="9">
    <source>
        <dbReference type="PROSITE" id="PS50109"/>
    </source>
</evidence>
<evidence type="ECO:0000256" key="6">
    <source>
        <dbReference type="ARBA" id="ARBA00023012"/>
    </source>
</evidence>
<feature type="domain" description="PAS" evidence="11">
    <location>
        <begin position="459"/>
        <end position="514"/>
    </location>
</feature>
<dbReference type="CDD" id="cd00130">
    <property type="entry name" value="PAS"/>
    <property type="match status" value="7"/>
</dbReference>
<evidence type="ECO:0000256" key="7">
    <source>
        <dbReference type="PROSITE-ProRule" id="PRU00169"/>
    </source>
</evidence>
<dbReference type="SMART" id="SM00387">
    <property type="entry name" value="HATPase_c"/>
    <property type="match status" value="1"/>
</dbReference>
<dbReference type="SUPFAM" id="SSF55781">
    <property type="entry name" value="GAF domain-like"/>
    <property type="match status" value="2"/>
</dbReference>
<feature type="domain" description="Histidine kinase" evidence="9">
    <location>
        <begin position="1495"/>
        <end position="1713"/>
    </location>
</feature>
<dbReference type="Gene3D" id="2.10.70.100">
    <property type="match status" value="2"/>
</dbReference>
<dbReference type="InterPro" id="IPR003594">
    <property type="entry name" value="HATPase_dom"/>
</dbReference>
<dbReference type="Gene3D" id="3.30.450.40">
    <property type="match status" value="2"/>
</dbReference>
<dbReference type="InterPro" id="IPR004358">
    <property type="entry name" value="Sig_transdc_His_kin-like_C"/>
</dbReference>
<dbReference type="NCBIfam" id="TIGR00229">
    <property type="entry name" value="sensory_box"/>
    <property type="match status" value="7"/>
</dbReference>
<dbReference type="PROSITE" id="PS50112">
    <property type="entry name" value="PAS"/>
    <property type="match status" value="5"/>
</dbReference>
<keyword evidence="8" id="KW-0175">Coiled coil</keyword>
<dbReference type="InterPro" id="IPR052162">
    <property type="entry name" value="Sensor_kinase/Photoreceptor"/>
</dbReference>
<keyword evidence="14" id="KW-1185">Reference proteome</keyword>
<feature type="domain" description="PAC" evidence="12">
    <location>
        <begin position="1108"/>
        <end position="1160"/>
    </location>
</feature>
<evidence type="ECO:0000313" key="14">
    <source>
        <dbReference type="Proteomes" id="UP001442494"/>
    </source>
</evidence>
<dbReference type="Gene3D" id="3.40.50.2300">
    <property type="match status" value="1"/>
</dbReference>
<feature type="domain" description="PAS" evidence="11">
    <location>
        <begin position="66"/>
        <end position="137"/>
    </location>
</feature>
<gene>
    <name evidence="13" type="ORF">NDI37_03625</name>
</gene>
<evidence type="ECO:0000256" key="4">
    <source>
        <dbReference type="ARBA" id="ARBA00022679"/>
    </source>
</evidence>
<dbReference type="InterPro" id="IPR011006">
    <property type="entry name" value="CheY-like_superfamily"/>
</dbReference>
<keyword evidence="3 7" id="KW-0597">Phosphoprotein</keyword>
<dbReference type="SUPFAM" id="SSF52172">
    <property type="entry name" value="CheY-like"/>
    <property type="match status" value="1"/>
</dbReference>
<dbReference type="SMART" id="SM00086">
    <property type="entry name" value="PAC"/>
    <property type="match status" value="6"/>
</dbReference>
<dbReference type="PANTHER" id="PTHR43304">
    <property type="entry name" value="PHYTOCHROME-LIKE PROTEIN CPH1"/>
    <property type="match status" value="1"/>
</dbReference>
<dbReference type="Pfam" id="PF02518">
    <property type="entry name" value="HATPase_c"/>
    <property type="match status" value="1"/>
</dbReference>
<dbReference type="Proteomes" id="UP001442494">
    <property type="component" value="Unassembled WGS sequence"/>
</dbReference>
<feature type="domain" description="PAC" evidence="12">
    <location>
        <begin position="656"/>
        <end position="708"/>
    </location>
</feature>
<evidence type="ECO:0000256" key="8">
    <source>
        <dbReference type="SAM" id="Coils"/>
    </source>
</evidence>
<dbReference type="InterPro" id="IPR003018">
    <property type="entry name" value="GAF"/>
</dbReference>
<dbReference type="InterPro" id="IPR035965">
    <property type="entry name" value="PAS-like_dom_sf"/>
</dbReference>
<evidence type="ECO:0000313" key="13">
    <source>
        <dbReference type="EMBL" id="MEP0863554.1"/>
    </source>
</evidence>
<feature type="domain" description="PAS" evidence="11">
    <location>
        <begin position="191"/>
        <end position="235"/>
    </location>
</feature>
<feature type="modified residue" description="4-aspartylphosphate" evidence="7">
    <location>
        <position position="1784"/>
    </location>
</feature>
<feature type="domain" description="Response regulatory" evidence="10">
    <location>
        <begin position="1735"/>
        <end position="1853"/>
    </location>
</feature>